<evidence type="ECO:0000256" key="1">
    <source>
        <dbReference type="ARBA" id="ARBA00004651"/>
    </source>
</evidence>
<keyword evidence="4 6" id="KW-1133">Transmembrane helix</keyword>
<dbReference type="PANTHER" id="PTHR30509">
    <property type="entry name" value="P-HYDROXYBENZOIC ACID EFFLUX PUMP SUBUNIT-RELATED"/>
    <property type="match status" value="1"/>
</dbReference>
<protein>
    <submittedName>
        <fullName evidence="7">Aromatic acid exporter family protein</fullName>
    </submittedName>
</protein>
<evidence type="ECO:0000313" key="8">
    <source>
        <dbReference type="Proteomes" id="UP000319756"/>
    </source>
</evidence>
<dbReference type="OrthoDB" id="1653617at2"/>
<keyword evidence="2" id="KW-1003">Cell membrane</keyword>
<accession>A0A514LLQ2</accession>
<gene>
    <name evidence="7" type="ORF">EPH95_17485</name>
</gene>
<keyword evidence="5 6" id="KW-0472">Membrane</keyword>
<dbReference type="RefSeq" id="WP_142091253.1">
    <property type="nucleotide sequence ID" value="NZ_CP035485.1"/>
</dbReference>
<evidence type="ECO:0000256" key="5">
    <source>
        <dbReference type="ARBA" id="ARBA00023136"/>
    </source>
</evidence>
<evidence type="ECO:0000256" key="2">
    <source>
        <dbReference type="ARBA" id="ARBA00022475"/>
    </source>
</evidence>
<reference evidence="8" key="1">
    <citation type="submission" date="2019-01" db="EMBL/GenBank/DDBJ databases">
        <title>Genomic analysis of Salicibibacter sp. NKC3-5.</title>
        <authorList>
            <person name="Oh Y.J."/>
        </authorList>
    </citation>
    <scope>NUCLEOTIDE SEQUENCE [LARGE SCALE GENOMIC DNA]</scope>
    <source>
        <strain evidence="8">NKC3-5</strain>
    </source>
</reference>
<feature type="transmembrane region" description="Helical" evidence="6">
    <location>
        <begin position="12"/>
        <end position="31"/>
    </location>
</feature>
<sequence>MKFGARIFKTGLAVILALYAAHLLGLEPAFFAGLTAGLTIQPSIYRTYQRILHQVQANFIGAALAVIFGLAFGHEPFVIGVVVMIAIAIILRLGLDSSTIPVTLVTIVIIMGQGPGQTPDDGYALFALSRFSLIMLGVFSAFLVNLFFLPPKYENKLYDEIFATTENAARWIRLITRQDTNVQARREDLEESHDKLVELDQLYLFYKEERNYFRNNKFAKARKLVLFREMLTATRQLIHVLGSLDKRENDFYHLPEHMQRLVQQQLDHLTNYHGRIMARYSGKVTTQMTDFMSEEADEGNESLTESFMNSYDYQELSREEWLNLLPLIAYIIEYNSQLDHLDRLLESYFTYHQEDEN</sequence>
<dbReference type="PANTHER" id="PTHR30509:SF27">
    <property type="entry name" value="UPF0421 PROTEIN YGAE"/>
    <property type="match status" value="1"/>
</dbReference>
<proteinExistence type="predicted"/>
<dbReference type="KEGG" id="sale:EPH95_17485"/>
<dbReference type="AlphaFoldDB" id="A0A514LLQ2"/>
<dbReference type="Pfam" id="PF06081">
    <property type="entry name" value="ArAE_1"/>
    <property type="match status" value="1"/>
</dbReference>
<evidence type="ECO:0000256" key="6">
    <source>
        <dbReference type="SAM" id="Phobius"/>
    </source>
</evidence>
<comment type="subcellular location">
    <subcellularLocation>
        <location evidence="1">Cell membrane</location>
        <topology evidence="1">Multi-pass membrane protein</topology>
    </subcellularLocation>
</comment>
<dbReference type="Proteomes" id="UP000319756">
    <property type="component" value="Chromosome"/>
</dbReference>
<evidence type="ECO:0000256" key="3">
    <source>
        <dbReference type="ARBA" id="ARBA00022692"/>
    </source>
</evidence>
<dbReference type="InterPro" id="IPR010343">
    <property type="entry name" value="ArAE_1"/>
</dbReference>
<name>A0A514LLQ2_9BACI</name>
<evidence type="ECO:0000256" key="4">
    <source>
        <dbReference type="ARBA" id="ARBA00022989"/>
    </source>
</evidence>
<evidence type="ECO:0000313" key="7">
    <source>
        <dbReference type="EMBL" id="QDI92756.1"/>
    </source>
</evidence>
<organism evidence="7 8">
    <name type="scientific">Salicibibacter halophilus</name>
    <dbReference type="NCBI Taxonomy" id="2502791"/>
    <lineage>
        <taxon>Bacteria</taxon>
        <taxon>Bacillati</taxon>
        <taxon>Bacillota</taxon>
        <taxon>Bacilli</taxon>
        <taxon>Bacillales</taxon>
        <taxon>Bacillaceae</taxon>
        <taxon>Salicibibacter</taxon>
    </lineage>
</organism>
<keyword evidence="3 6" id="KW-0812">Transmembrane</keyword>
<dbReference type="EMBL" id="CP035485">
    <property type="protein sequence ID" value="QDI92756.1"/>
    <property type="molecule type" value="Genomic_DNA"/>
</dbReference>
<feature type="transmembrane region" description="Helical" evidence="6">
    <location>
        <begin position="123"/>
        <end position="148"/>
    </location>
</feature>
<dbReference type="GO" id="GO:0005886">
    <property type="term" value="C:plasma membrane"/>
    <property type="evidence" value="ECO:0007669"/>
    <property type="project" value="UniProtKB-SubCell"/>
</dbReference>
<keyword evidence="8" id="KW-1185">Reference proteome</keyword>